<dbReference type="Pfam" id="PF13474">
    <property type="entry name" value="SnoaL_3"/>
    <property type="match status" value="1"/>
</dbReference>
<dbReference type="RefSeq" id="WP_008514284.1">
    <property type="nucleotide sequence ID" value="NZ_ACJM01000001.1"/>
</dbReference>
<dbReference type="eggNOG" id="ENOG502ZMNV">
    <property type="taxonomic scope" value="Bacteria"/>
</dbReference>
<dbReference type="InterPro" id="IPR037401">
    <property type="entry name" value="SnoaL-like"/>
</dbReference>
<dbReference type="AlphaFoldDB" id="C0GD06"/>
<comment type="caution">
    <text evidence="2">The sequence shown here is derived from an EMBL/GenBank/DDBJ whole genome shotgun (WGS) entry which is preliminary data.</text>
</comment>
<protein>
    <recommendedName>
        <fullName evidence="1">SnoaL-like domain-containing protein</fullName>
    </recommendedName>
</protein>
<gene>
    <name evidence="2" type="ORF">DealDRAFT_0365</name>
</gene>
<proteinExistence type="predicted"/>
<dbReference type="OrthoDB" id="7279501at2"/>
<accession>C0GD06</accession>
<dbReference type="Proteomes" id="UP000006443">
    <property type="component" value="Unassembled WGS sequence"/>
</dbReference>
<dbReference type="STRING" id="555088.DealDRAFT_0365"/>
<name>C0GD06_DETAL</name>
<evidence type="ECO:0000313" key="2">
    <source>
        <dbReference type="EMBL" id="EEG79091.1"/>
    </source>
</evidence>
<feature type="domain" description="SnoaL-like" evidence="1">
    <location>
        <begin position="14"/>
        <end position="126"/>
    </location>
</feature>
<evidence type="ECO:0000259" key="1">
    <source>
        <dbReference type="Pfam" id="PF13474"/>
    </source>
</evidence>
<dbReference type="InterPro" id="IPR032710">
    <property type="entry name" value="NTF2-like_dom_sf"/>
</dbReference>
<dbReference type="SUPFAM" id="SSF54427">
    <property type="entry name" value="NTF2-like"/>
    <property type="match status" value="1"/>
</dbReference>
<reference evidence="2 3" key="1">
    <citation type="submission" date="2009-02" db="EMBL/GenBank/DDBJ databases">
        <title>Sequencing of the draft genome and assembly of Dethiobacter alkaliphilus AHT 1.</title>
        <authorList>
            <consortium name="US DOE Joint Genome Institute (JGI-PGF)"/>
            <person name="Lucas S."/>
            <person name="Copeland A."/>
            <person name="Lapidus A."/>
            <person name="Glavina del Rio T."/>
            <person name="Dalin E."/>
            <person name="Tice H."/>
            <person name="Bruce D."/>
            <person name="Goodwin L."/>
            <person name="Pitluck S."/>
            <person name="Larimer F."/>
            <person name="Land M.L."/>
            <person name="Hauser L."/>
            <person name="Muyzer G."/>
        </authorList>
    </citation>
    <scope>NUCLEOTIDE SEQUENCE [LARGE SCALE GENOMIC DNA]</scope>
    <source>
        <strain evidence="2 3">AHT 1</strain>
    </source>
</reference>
<sequence length="131" mass="15880">MPRVTRERLQEFEDFLASYNKCWYEKDLSELRKIHANDGDIIYFDNHKDCDSFDIDDHLKKVKHFFETGNIVNLLYENMIVYENNNSACIIVTLRYSDKPKPGVRSTYYLEKEEMSWRIRHIHYSFDPNED</sequence>
<dbReference type="Gene3D" id="3.10.450.50">
    <property type="match status" value="1"/>
</dbReference>
<dbReference type="EMBL" id="ACJM01000001">
    <property type="protein sequence ID" value="EEG79091.1"/>
    <property type="molecule type" value="Genomic_DNA"/>
</dbReference>
<organism evidence="2 3">
    <name type="scientific">Dethiobacter alkaliphilus AHT 1</name>
    <dbReference type="NCBI Taxonomy" id="555088"/>
    <lineage>
        <taxon>Bacteria</taxon>
        <taxon>Bacillati</taxon>
        <taxon>Bacillota</taxon>
        <taxon>Dethiobacteria</taxon>
        <taxon>Dethiobacterales</taxon>
        <taxon>Dethiobacteraceae</taxon>
        <taxon>Dethiobacter</taxon>
    </lineage>
</organism>
<evidence type="ECO:0000313" key="3">
    <source>
        <dbReference type="Proteomes" id="UP000006443"/>
    </source>
</evidence>
<keyword evidence="3" id="KW-1185">Reference proteome</keyword>